<keyword evidence="12" id="KW-0732">Signal</keyword>
<dbReference type="EMBL" id="LXFE01004415">
    <property type="protein sequence ID" value="OLL21644.1"/>
    <property type="molecule type" value="Genomic_DNA"/>
</dbReference>
<protein>
    <recommendedName>
        <fullName evidence="3">Mitochondrial genome maintenance protein MGM101</fullName>
    </recommendedName>
</protein>
<dbReference type="STRING" id="1198029.A0A1U7LG61"/>
<evidence type="ECO:0000256" key="4">
    <source>
        <dbReference type="ARBA" id="ARBA00022763"/>
    </source>
</evidence>
<feature type="domain" description="DUF7137" evidence="13">
    <location>
        <begin position="86"/>
        <end position="219"/>
    </location>
</feature>
<feature type="compositionally biased region" description="Polar residues" evidence="10">
    <location>
        <begin position="69"/>
        <end position="78"/>
    </location>
</feature>
<keyword evidence="9" id="KW-1135">Mitochondrion nucleoid</keyword>
<organism evidence="14 15">
    <name type="scientific">Neolecta irregularis (strain DAH-3)</name>
    <dbReference type="NCBI Taxonomy" id="1198029"/>
    <lineage>
        <taxon>Eukaryota</taxon>
        <taxon>Fungi</taxon>
        <taxon>Dikarya</taxon>
        <taxon>Ascomycota</taxon>
        <taxon>Taphrinomycotina</taxon>
        <taxon>Neolectales</taxon>
        <taxon>Neolectaceae</taxon>
        <taxon>Neolecta</taxon>
    </lineage>
</organism>
<feature type="transmembrane region" description="Helical" evidence="11">
    <location>
        <begin position="230"/>
        <end position="251"/>
    </location>
</feature>
<keyword evidence="7" id="KW-0496">Mitochondrion</keyword>
<gene>
    <name evidence="14" type="ORF">NEOLI_001465</name>
</gene>
<dbReference type="Proteomes" id="UP000186594">
    <property type="component" value="Unassembled WGS sequence"/>
</dbReference>
<evidence type="ECO:0000256" key="2">
    <source>
        <dbReference type="ARBA" id="ARBA00007053"/>
    </source>
</evidence>
<evidence type="ECO:0000313" key="15">
    <source>
        <dbReference type="Proteomes" id="UP000186594"/>
    </source>
</evidence>
<dbReference type="PANTHER" id="PTHR31404:SF0">
    <property type="entry name" value="MITOCHONDRIAL GENOME MAINTENANCE PROTEIN MGM101"/>
    <property type="match status" value="1"/>
</dbReference>
<comment type="similarity">
    <text evidence="2">Belongs to the MGM101 family.</text>
</comment>
<feature type="region of interest" description="Disordered" evidence="10">
    <location>
        <begin position="367"/>
        <end position="393"/>
    </location>
</feature>
<comment type="caution">
    <text evidence="14">The sequence shown here is derived from an EMBL/GenBank/DDBJ whole genome shotgun (WGS) entry which is preliminary data.</text>
</comment>
<dbReference type="OrthoDB" id="17164at2759"/>
<evidence type="ECO:0000256" key="5">
    <source>
        <dbReference type="ARBA" id="ARBA00022946"/>
    </source>
</evidence>
<keyword evidence="6" id="KW-0238">DNA-binding</keyword>
<keyword evidence="11" id="KW-1133">Transmembrane helix</keyword>
<sequence length="592" mass="64041">MWLYYHYFVTCLLMVIAATDSLSANDAGTITKTSTASINSGSASDSATITSAASSPTGTGSISNKHGGASNTHSSAVPSISIDPRSPAGAVVIVTPAVASGVSYYRIGQQITFAWNYTNLIVTPTQIVVQAYCSMNKAQYTIAANMSAAKTTVVWDTSAYQANATVPLLTASYTLMIYDAVSGSTAAPKPGYLAAFSGLSFGMYSSQPYAPLDQFTCATCNVKGLASAKYLGLWFIAIGVIFAIGYGWGIAGERRTLTLTSYANTEWRGRMGCPNREEWLCTATFEATRVFFGKRRLAAMQSRAVPRVFCGCEKAGGSIRYKNMPNNITTMTAIFARPFCRLTIPTVRAFSRALPRRAAYDSGDYADYESGSSSTGSSSTTAPASATTRLNDAPLVLQEGDPTKVDWARSFHGLSTEAFPEDAVRTLTAPIDIDDIEIKPGATCAFAPINGCLDGVVYLPEIKYRRILNKAFSPGGWGLAPRGETSVTGKQVSREYALVCNGRLVSVARGEQDYFDTNGIATATEGCKSNALMRCCKDLGIASELWDPRFVRKFKKEHCAEQFAEHVVSKKKRKLWRRREDQFEYPYKAATF</sequence>
<feature type="compositionally biased region" description="Low complexity" evidence="10">
    <location>
        <begin position="40"/>
        <end position="63"/>
    </location>
</feature>
<evidence type="ECO:0000256" key="9">
    <source>
        <dbReference type="ARBA" id="ARBA00023271"/>
    </source>
</evidence>
<dbReference type="PANTHER" id="PTHR31404">
    <property type="entry name" value="MITOCHONDRIAL GENOME MAINTENANCE PROTEIN MGM101"/>
    <property type="match status" value="1"/>
</dbReference>
<keyword evidence="8" id="KW-0234">DNA repair</keyword>
<feature type="region of interest" description="Disordered" evidence="10">
    <location>
        <begin position="36"/>
        <end position="79"/>
    </location>
</feature>
<name>A0A1U7LG61_NEOID</name>
<dbReference type="GO" id="GO:0000725">
    <property type="term" value="P:recombinational repair"/>
    <property type="evidence" value="ECO:0007669"/>
    <property type="project" value="TreeGrafter"/>
</dbReference>
<evidence type="ECO:0000256" key="8">
    <source>
        <dbReference type="ARBA" id="ARBA00023204"/>
    </source>
</evidence>
<proteinExistence type="inferred from homology"/>
<keyword evidence="11" id="KW-0472">Membrane</keyword>
<dbReference type="InterPro" id="IPR009446">
    <property type="entry name" value="Mgm101"/>
</dbReference>
<evidence type="ECO:0000313" key="14">
    <source>
        <dbReference type="EMBL" id="OLL21644.1"/>
    </source>
</evidence>
<evidence type="ECO:0000256" key="6">
    <source>
        <dbReference type="ARBA" id="ARBA00023125"/>
    </source>
</evidence>
<evidence type="ECO:0000256" key="1">
    <source>
        <dbReference type="ARBA" id="ARBA00004436"/>
    </source>
</evidence>
<evidence type="ECO:0000256" key="10">
    <source>
        <dbReference type="SAM" id="MobiDB-lite"/>
    </source>
</evidence>
<dbReference type="AlphaFoldDB" id="A0A1U7LG61"/>
<dbReference type="GO" id="GO:0003697">
    <property type="term" value="F:single-stranded DNA binding"/>
    <property type="evidence" value="ECO:0007669"/>
    <property type="project" value="InterPro"/>
</dbReference>
<keyword evidence="15" id="KW-1185">Reference proteome</keyword>
<dbReference type="Pfam" id="PF06420">
    <property type="entry name" value="Mgm101p"/>
    <property type="match status" value="1"/>
</dbReference>
<dbReference type="GO" id="GO:0036297">
    <property type="term" value="P:interstrand cross-link repair"/>
    <property type="evidence" value="ECO:0007669"/>
    <property type="project" value="TreeGrafter"/>
</dbReference>
<dbReference type="Pfam" id="PF23585">
    <property type="entry name" value="DUF7137"/>
    <property type="match status" value="1"/>
</dbReference>
<evidence type="ECO:0000259" key="13">
    <source>
        <dbReference type="Pfam" id="PF23585"/>
    </source>
</evidence>
<evidence type="ECO:0000256" key="3">
    <source>
        <dbReference type="ARBA" id="ARBA00013628"/>
    </source>
</evidence>
<dbReference type="GO" id="GO:0000262">
    <property type="term" value="C:mitochondrial chromosome"/>
    <property type="evidence" value="ECO:0007669"/>
    <property type="project" value="InterPro"/>
</dbReference>
<accession>A0A1U7LG61</accession>
<keyword evidence="11" id="KW-0812">Transmembrane</keyword>
<reference evidence="14 15" key="1">
    <citation type="submission" date="2016-04" db="EMBL/GenBank/DDBJ databases">
        <title>Evolutionary innovation and constraint leading to complex multicellularity in the Ascomycota.</title>
        <authorList>
            <person name="Cisse O."/>
            <person name="Nguyen A."/>
            <person name="Hewitt D.A."/>
            <person name="Jedd G."/>
            <person name="Stajich J.E."/>
        </authorList>
    </citation>
    <scope>NUCLEOTIDE SEQUENCE [LARGE SCALE GENOMIC DNA]</scope>
    <source>
        <strain evidence="14 15">DAH-3</strain>
    </source>
</reference>
<evidence type="ECO:0000256" key="11">
    <source>
        <dbReference type="SAM" id="Phobius"/>
    </source>
</evidence>
<feature type="signal peptide" evidence="12">
    <location>
        <begin position="1"/>
        <end position="21"/>
    </location>
</feature>
<evidence type="ECO:0000256" key="7">
    <source>
        <dbReference type="ARBA" id="ARBA00023128"/>
    </source>
</evidence>
<feature type="compositionally biased region" description="Low complexity" evidence="10">
    <location>
        <begin position="370"/>
        <end position="388"/>
    </location>
</feature>
<feature type="chain" id="PRO_5012165593" description="Mitochondrial genome maintenance protein MGM101" evidence="12">
    <location>
        <begin position="22"/>
        <end position="592"/>
    </location>
</feature>
<comment type="subcellular location">
    <subcellularLocation>
        <location evidence="1">Mitochondrion matrix</location>
        <location evidence="1">Mitochondrion nucleoid</location>
    </subcellularLocation>
</comment>
<dbReference type="InterPro" id="IPR055561">
    <property type="entry name" value="DUF7137"/>
</dbReference>
<keyword evidence="5" id="KW-0809">Transit peptide</keyword>
<keyword evidence="4" id="KW-0227">DNA damage</keyword>
<evidence type="ECO:0000256" key="12">
    <source>
        <dbReference type="SAM" id="SignalP"/>
    </source>
</evidence>